<feature type="chain" id="PRO_5041724013" description="Internal virion protein" evidence="2">
    <location>
        <begin position="19"/>
        <end position="212"/>
    </location>
</feature>
<dbReference type="AlphaFoldDB" id="A0AA94L1C5"/>
<feature type="signal peptide" evidence="2">
    <location>
        <begin position="1"/>
        <end position="18"/>
    </location>
</feature>
<name>A0AA94L1C5_DESDE</name>
<keyword evidence="2" id="KW-0732">Signal</keyword>
<evidence type="ECO:0000313" key="4">
    <source>
        <dbReference type="Proteomes" id="UP000182680"/>
    </source>
</evidence>
<feature type="coiled-coil region" evidence="1">
    <location>
        <begin position="34"/>
        <end position="66"/>
    </location>
</feature>
<gene>
    <name evidence="3" type="ORF">SAMN02910291_00463</name>
</gene>
<sequence length="212" mass="22101">MAAISGTTAAVVSAVSIAASLAGTAMSMSAQQRQAQAQQAQANYQAKVAEKNQELAEDQARAARREGYDAAVRKRQEVASIIGSQRAVAGASGATVDTGSFLDLNMDTAEKGEMDALALYQQGLDKARNLEIQGWNSGQQAQAYAWQADRVDPTAGMIGTALGGIAQAGTNFGSGLWGGKTSSSGALKTLKDRANNSDWAKGFSTNWMGNYQ</sequence>
<dbReference type="EMBL" id="FPIW01000005">
    <property type="protein sequence ID" value="SFW22768.1"/>
    <property type="molecule type" value="Genomic_DNA"/>
</dbReference>
<evidence type="ECO:0008006" key="5">
    <source>
        <dbReference type="Google" id="ProtNLM"/>
    </source>
</evidence>
<evidence type="ECO:0000256" key="1">
    <source>
        <dbReference type="SAM" id="Coils"/>
    </source>
</evidence>
<comment type="caution">
    <text evidence="3">The sequence shown here is derived from an EMBL/GenBank/DDBJ whole genome shotgun (WGS) entry which is preliminary data.</text>
</comment>
<protein>
    <recommendedName>
        <fullName evidence="5">Internal virion protein</fullName>
    </recommendedName>
</protein>
<proteinExistence type="predicted"/>
<keyword evidence="1" id="KW-0175">Coiled coil</keyword>
<dbReference type="RefSeq" id="WP_072311256.1">
    <property type="nucleotide sequence ID" value="NZ_FPIW01000005.1"/>
</dbReference>
<accession>A0AA94L1C5</accession>
<organism evidence="3 4">
    <name type="scientific">Desulfovibrio desulfuricans</name>
    <dbReference type="NCBI Taxonomy" id="876"/>
    <lineage>
        <taxon>Bacteria</taxon>
        <taxon>Pseudomonadati</taxon>
        <taxon>Thermodesulfobacteriota</taxon>
        <taxon>Desulfovibrionia</taxon>
        <taxon>Desulfovibrionales</taxon>
        <taxon>Desulfovibrionaceae</taxon>
        <taxon>Desulfovibrio</taxon>
    </lineage>
</organism>
<reference evidence="4" key="1">
    <citation type="submission" date="2016-11" db="EMBL/GenBank/DDBJ databases">
        <authorList>
            <person name="Jaros S."/>
            <person name="Januszkiewicz K."/>
            <person name="Wedrychowicz H."/>
        </authorList>
    </citation>
    <scope>NUCLEOTIDE SEQUENCE [LARGE SCALE GENOMIC DNA]</scope>
    <source>
        <strain evidence="4">DSM 7057</strain>
    </source>
</reference>
<dbReference type="Proteomes" id="UP000182680">
    <property type="component" value="Unassembled WGS sequence"/>
</dbReference>
<evidence type="ECO:0000256" key="2">
    <source>
        <dbReference type="SAM" id="SignalP"/>
    </source>
</evidence>
<evidence type="ECO:0000313" key="3">
    <source>
        <dbReference type="EMBL" id="SFW22768.1"/>
    </source>
</evidence>